<name>A0A2P2Q6F2_RHIMU</name>
<dbReference type="EMBL" id="GGEC01082088">
    <property type="protein sequence ID" value="MBX62572.1"/>
    <property type="molecule type" value="Transcribed_RNA"/>
</dbReference>
<evidence type="ECO:0000313" key="1">
    <source>
        <dbReference type="EMBL" id="MBX62572.1"/>
    </source>
</evidence>
<protein>
    <submittedName>
        <fullName evidence="1">Uncharacterized protein</fullName>
    </submittedName>
</protein>
<proteinExistence type="predicted"/>
<organism evidence="1">
    <name type="scientific">Rhizophora mucronata</name>
    <name type="common">Asiatic mangrove</name>
    <dbReference type="NCBI Taxonomy" id="61149"/>
    <lineage>
        <taxon>Eukaryota</taxon>
        <taxon>Viridiplantae</taxon>
        <taxon>Streptophyta</taxon>
        <taxon>Embryophyta</taxon>
        <taxon>Tracheophyta</taxon>
        <taxon>Spermatophyta</taxon>
        <taxon>Magnoliopsida</taxon>
        <taxon>eudicotyledons</taxon>
        <taxon>Gunneridae</taxon>
        <taxon>Pentapetalae</taxon>
        <taxon>rosids</taxon>
        <taxon>fabids</taxon>
        <taxon>Malpighiales</taxon>
        <taxon>Rhizophoraceae</taxon>
        <taxon>Rhizophora</taxon>
    </lineage>
</organism>
<dbReference type="AlphaFoldDB" id="A0A2P2Q6F2"/>
<sequence length="59" mass="7066">MKLTWHVFKVKHAKLAETIAEKRNQVHMCKMQLIVDRLPFILHKQDFLLPDISAKRKKL</sequence>
<accession>A0A2P2Q6F2</accession>
<reference evidence="1" key="1">
    <citation type="submission" date="2018-02" db="EMBL/GenBank/DDBJ databases">
        <title>Rhizophora mucronata_Transcriptome.</title>
        <authorList>
            <person name="Meera S.P."/>
            <person name="Sreeshan A."/>
            <person name="Augustine A."/>
        </authorList>
    </citation>
    <scope>NUCLEOTIDE SEQUENCE</scope>
    <source>
        <tissue evidence="1">Leaf</tissue>
    </source>
</reference>